<evidence type="ECO:0000313" key="4">
    <source>
        <dbReference type="Proteomes" id="UP001549366"/>
    </source>
</evidence>
<evidence type="ECO:0000256" key="1">
    <source>
        <dbReference type="PROSITE-ProRule" id="PRU00023"/>
    </source>
</evidence>
<keyword evidence="1" id="KW-0040">ANK repeat</keyword>
<dbReference type="Pfam" id="PF12796">
    <property type="entry name" value="Ank_2"/>
    <property type="match status" value="1"/>
</dbReference>
<dbReference type="SMART" id="SM00248">
    <property type="entry name" value="ANK"/>
    <property type="match status" value="1"/>
</dbReference>
<organism evidence="3 4">
    <name type="scientific">Endozoicomonas lisbonensis</name>
    <dbReference type="NCBI Taxonomy" id="3120522"/>
    <lineage>
        <taxon>Bacteria</taxon>
        <taxon>Pseudomonadati</taxon>
        <taxon>Pseudomonadota</taxon>
        <taxon>Gammaproteobacteria</taxon>
        <taxon>Oceanospirillales</taxon>
        <taxon>Endozoicomonadaceae</taxon>
        <taxon>Endozoicomonas</taxon>
    </lineage>
</organism>
<reference evidence="3 4" key="1">
    <citation type="submission" date="2024-06" db="EMBL/GenBank/DDBJ databases">
        <title>Genomic Encyclopedia of Type Strains, Phase V (KMG-V): Genome sequencing to study the core and pangenomes of soil and plant-associated prokaryotes.</title>
        <authorList>
            <person name="Whitman W."/>
        </authorList>
    </citation>
    <scope>NUCLEOTIDE SEQUENCE [LARGE SCALE GENOMIC DNA]</scope>
    <source>
        <strain evidence="3 4">NE40</strain>
    </source>
</reference>
<feature type="chain" id="PRO_5047026093" description="Ankyrin repeat domain-containing protein" evidence="2">
    <location>
        <begin position="23"/>
        <end position="220"/>
    </location>
</feature>
<dbReference type="SUPFAM" id="SSF48403">
    <property type="entry name" value="Ankyrin repeat"/>
    <property type="match status" value="1"/>
</dbReference>
<feature type="signal peptide" evidence="2">
    <location>
        <begin position="1"/>
        <end position="22"/>
    </location>
</feature>
<evidence type="ECO:0000313" key="3">
    <source>
        <dbReference type="EMBL" id="MET4758587.1"/>
    </source>
</evidence>
<dbReference type="RefSeq" id="WP_354008655.1">
    <property type="nucleotide sequence ID" value="NZ_JBEWTA010000001.1"/>
</dbReference>
<keyword evidence="4" id="KW-1185">Reference proteome</keyword>
<proteinExistence type="predicted"/>
<name>A0ABV2SLD5_9GAMM</name>
<gene>
    <name evidence="3" type="ORF">V5J35_003779</name>
</gene>
<dbReference type="EMBL" id="JBEWTB010000002">
    <property type="protein sequence ID" value="MET4758587.1"/>
    <property type="molecule type" value="Genomic_DNA"/>
</dbReference>
<dbReference type="InterPro" id="IPR036770">
    <property type="entry name" value="Ankyrin_rpt-contain_sf"/>
</dbReference>
<evidence type="ECO:0000256" key="2">
    <source>
        <dbReference type="SAM" id="SignalP"/>
    </source>
</evidence>
<dbReference type="PROSITE" id="PS50297">
    <property type="entry name" value="ANK_REP_REGION"/>
    <property type="match status" value="1"/>
</dbReference>
<comment type="caution">
    <text evidence="3">The sequence shown here is derived from an EMBL/GenBank/DDBJ whole genome shotgun (WGS) entry which is preliminary data.</text>
</comment>
<dbReference type="Proteomes" id="UP001549366">
    <property type="component" value="Unassembled WGS sequence"/>
</dbReference>
<keyword evidence="2" id="KW-0732">Signal</keyword>
<accession>A0ABV2SLD5</accession>
<protein>
    <recommendedName>
        <fullName evidence="5">Ankyrin repeat domain-containing protein</fullName>
    </recommendedName>
</protein>
<dbReference type="Gene3D" id="1.25.40.20">
    <property type="entry name" value="Ankyrin repeat-containing domain"/>
    <property type="match status" value="1"/>
</dbReference>
<evidence type="ECO:0008006" key="5">
    <source>
        <dbReference type="Google" id="ProtNLM"/>
    </source>
</evidence>
<sequence length="220" mass="25426">MHKPLKLALPILLSFWCSMTVAKTADEKLIDIMKERHLSRISMATTIICPPAGMMMMAVSTPNEDENRMIQKINGTFQLGANIDYQEKIINCNKNTHECRDIGSQYTALMYAAYEGLPKVVEFLVEKKANTNLKNPKGWNAYALAEYYRDQYTNYLLENENKPVTETFTQKQKDDRRVIYRDYATRYNQIACYLKPITENTVVPSSWFSTYRGNTKALCN</sequence>
<dbReference type="PROSITE" id="PS50088">
    <property type="entry name" value="ANK_REPEAT"/>
    <property type="match status" value="1"/>
</dbReference>
<dbReference type="InterPro" id="IPR002110">
    <property type="entry name" value="Ankyrin_rpt"/>
</dbReference>
<feature type="repeat" description="ANK" evidence="1">
    <location>
        <begin position="104"/>
        <end position="136"/>
    </location>
</feature>